<gene>
    <name evidence="4" type="ORF">GR170_17205</name>
</gene>
<keyword evidence="3" id="KW-1015">Disulfide bond</keyword>
<comment type="similarity">
    <text evidence="1">Belongs to the SCO1/2 family.</text>
</comment>
<dbReference type="EMBL" id="WUMU01000019">
    <property type="protein sequence ID" value="MXN19573.1"/>
    <property type="molecule type" value="Genomic_DNA"/>
</dbReference>
<keyword evidence="2" id="KW-0186">Copper</keyword>
<dbReference type="GO" id="GO:0046872">
    <property type="term" value="F:metal ion binding"/>
    <property type="evidence" value="ECO:0007669"/>
    <property type="project" value="UniProtKB-KW"/>
</dbReference>
<feature type="disulfide bond" description="Redox-active" evidence="3">
    <location>
        <begin position="72"/>
        <end position="76"/>
    </location>
</feature>
<accession>A0A6L7G9Z7</accession>
<dbReference type="InterPro" id="IPR036249">
    <property type="entry name" value="Thioredoxin-like_sf"/>
</dbReference>
<proteinExistence type="inferred from homology"/>
<evidence type="ECO:0000256" key="3">
    <source>
        <dbReference type="PIRSR" id="PIRSR603782-2"/>
    </source>
</evidence>
<dbReference type="AlphaFoldDB" id="A0A6L7G9Z7"/>
<dbReference type="SUPFAM" id="SSF52833">
    <property type="entry name" value="Thioredoxin-like"/>
    <property type="match status" value="1"/>
</dbReference>
<dbReference type="PANTHER" id="PTHR12151:SF25">
    <property type="entry name" value="LINALOOL DEHYDRATASE_ISOMERASE DOMAIN-CONTAINING PROTEIN"/>
    <property type="match status" value="1"/>
</dbReference>
<protein>
    <submittedName>
        <fullName evidence="4">SCO family protein</fullName>
    </submittedName>
</protein>
<sequence>MSRTAERLTLGLVGAGLVAAIALLVIEPRIQANKAALLGKGDYQLETTEGTPFTEATLKGAPSAVFFGFTHCPDVCPTTMGDIALWKQDLPQAEDLKVYFVTVDPARDSLDQLRGYTSWIPGVTGVTGPPQEVRKALSSFDIFANRVDLGNGEYTMDHTSYVMLFDAQGLFVEEIPYQSPAAEAEDKLRNLLAGNPEGRGARMPSDLIGQICYTLQDKVL</sequence>
<feature type="binding site" evidence="2">
    <location>
        <position position="76"/>
    </location>
    <ligand>
        <name>Cu cation</name>
        <dbReference type="ChEBI" id="CHEBI:23378"/>
    </ligand>
</feature>
<evidence type="ECO:0000256" key="2">
    <source>
        <dbReference type="PIRSR" id="PIRSR603782-1"/>
    </source>
</evidence>
<feature type="binding site" evidence="2">
    <location>
        <position position="72"/>
    </location>
    <ligand>
        <name>Cu cation</name>
        <dbReference type="ChEBI" id="CHEBI:23378"/>
    </ligand>
</feature>
<name>A0A6L7G9Z7_9RHOB</name>
<dbReference type="CDD" id="cd02968">
    <property type="entry name" value="SCO"/>
    <property type="match status" value="1"/>
</dbReference>
<keyword evidence="2" id="KW-0479">Metal-binding</keyword>
<reference evidence="4 5" key="1">
    <citation type="submission" date="2019-12" db="EMBL/GenBank/DDBJ databases">
        <authorList>
            <person name="Li M."/>
        </authorList>
    </citation>
    <scope>NUCLEOTIDE SEQUENCE [LARGE SCALE GENOMIC DNA]</scope>
    <source>
        <strain evidence="4 5">GBMRC 2024</strain>
    </source>
</reference>
<evidence type="ECO:0000313" key="5">
    <source>
        <dbReference type="Proteomes" id="UP000477911"/>
    </source>
</evidence>
<dbReference type="Pfam" id="PF02630">
    <property type="entry name" value="SCO1-SenC"/>
    <property type="match status" value="1"/>
</dbReference>
<dbReference type="Gene3D" id="3.40.30.10">
    <property type="entry name" value="Glutaredoxin"/>
    <property type="match status" value="1"/>
</dbReference>
<dbReference type="RefSeq" id="WP_160895696.1">
    <property type="nucleotide sequence ID" value="NZ_WUMU01000019.1"/>
</dbReference>
<comment type="caution">
    <text evidence="4">The sequence shown here is derived from an EMBL/GenBank/DDBJ whole genome shotgun (WGS) entry which is preliminary data.</text>
</comment>
<keyword evidence="5" id="KW-1185">Reference proteome</keyword>
<evidence type="ECO:0000256" key="1">
    <source>
        <dbReference type="ARBA" id="ARBA00010996"/>
    </source>
</evidence>
<dbReference type="PANTHER" id="PTHR12151">
    <property type="entry name" value="ELECTRON TRANSPORT PROTIN SCO1/SENC FAMILY MEMBER"/>
    <property type="match status" value="1"/>
</dbReference>
<dbReference type="Proteomes" id="UP000477911">
    <property type="component" value="Unassembled WGS sequence"/>
</dbReference>
<evidence type="ECO:0000313" key="4">
    <source>
        <dbReference type="EMBL" id="MXN19573.1"/>
    </source>
</evidence>
<feature type="binding site" evidence="2">
    <location>
        <position position="158"/>
    </location>
    <ligand>
        <name>Cu cation</name>
        <dbReference type="ChEBI" id="CHEBI:23378"/>
    </ligand>
</feature>
<dbReference type="InterPro" id="IPR003782">
    <property type="entry name" value="SCO1/SenC"/>
</dbReference>
<organism evidence="4 5">
    <name type="scientific">Pseudooceanicola albus</name>
    <dbReference type="NCBI Taxonomy" id="2692189"/>
    <lineage>
        <taxon>Bacteria</taxon>
        <taxon>Pseudomonadati</taxon>
        <taxon>Pseudomonadota</taxon>
        <taxon>Alphaproteobacteria</taxon>
        <taxon>Rhodobacterales</taxon>
        <taxon>Paracoccaceae</taxon>
        <taxon>Pseudooceanicola</taxon>
    </lineage>
</organism>